<reference evidence="1" key="1">
    <citation type="submission" date="2017-12" db="EMBL/GenBank/DDBJ databases">
        <title>Gene loss provides genomic basis for host adaptation in cereal stripe rust fungi.</title>
        <authorList>
            <person name="Xia C."/>
        </authorList>
    </citation>
    <scope>NUCLEOTIDE SEQUENCE [LARGE SCALE GENOMIC DNA]</scope>
    <source>
        <strain evidence="1">93-210</strain>
    </source>
</reference>
<evidence type="ECO:0000313" key="1">
    <source>
        <dbReference type="EMBL" id="POW03992.1"/>
    </source>
</evidence>
<gene>
    <name evidence="1" type="ORF">PSTT_10683</name>
</gene>
<accession>A0A2S4V385</accession>
<dbReference type="EMBL" id="PKSL01000117">
    <property type="protein sequence ID" value="POW03992.1"/>
    <property type="molecule type" value="Genomic_DNA"/>
</dbReference>
<organism evidence="1 2">
    <name type="scientific">Puccinia striiformis</name>
    <dbReference type="NCBI Taxonomy" id="27350"/>
    <lineage>
        <taxon>Eukaryota</taxon>
        <taxon>Fungi</taxon>
        <taxon>Dikarya</taxon>
        <taxon>Basidiomycota</taxon>
        <taxon>Pucciniomycotina</taxon>
        <taxon>Pucciniomycetes</taxon>
        <taxon>Pucciniales</taxon>
        <taxon>Pucciniaceae</taxon>
        <taxon>Puccinia</taxon>
    </lineage>
</organism>
<evidence type="ECO:0000313" key="2">
    <source>
        <dbReference type="Proteomes" id="UP000239156"/>
    </source>
</evidence>
<dbReference type="VEuPathDB" id="FungiDB:PSHT_10899"/>
<dbReference type="AlphaFoldDB" id="A0A2S4V385"/>
<protein>
    <submittedName>
        <fullName evidence="1">Uncharacterized protein</fullName>
    </submittedName>
</protein>
<sequence length="238" mass="27609">MLDPATFIEFQKNLERHLEQDVTRRQKHKQLVEEIQSRMHRVELEGSNSLNDLQEIEKCAVEVDTVCVNGSQASQLLLRSSIQWIQAYHHSLLRRTVAINLELELKQQLWPNRPHGSLRSQSIWQSLKEARSTNAEHARSITRKWFLNRSDKHQFCYATQLLKSVSSRVHPVNTIDGTPMTVSTTLDLLQEDFLPDQSSPSSDRGHQWDSPKKKLISDLVYMLEDARIKNGRKHLLLS</sequence>
<name>A0A2S4V385_9BASI</name>
<dbReference type="Proteomes" id="UP000239156">
    <property type="component" value="Unassembled WGS sequence"/>
</dbReference>
<proteinExistence type="predicted"/>
<comment type="caution">
    <text evidence="1">The sequence shown here is derived from an EMBL/GenBank/DDBJ whole genome shotgun (WGS) entry which is preliminary data.</text>
</comment>
<dbReference type="VEuPathDB" id="FungiDB:PSTT_10683"/>
<keyword evidence="2" id="KW-1185">Reference proteome</keyword>